<proteinExistence type="predicted"/>
<keyword evidence="2" id="KW-1185">Reference proteome</keyword>
<reference evidence="1 2" key="1">
    <citation type="submission" date="2023-03" db="EMBL/GenBank/DDBJ databases">
        <title>High-quality genome of Scylla paramamosain provides insights in environmental adaptation.</title>
        <authorList>
            <person name="Zhang L."/>
        </authorList>
    </citation>
    <scope>NUCLEOTIDE SEQUENCE [LARGE SCALE GENOMIC DNA]</scope>
    <source>
        <strain evidence="1">LZ_2023a</strain>
        <tissue evidence="1">Muscle</tissue>
    </source>
</reference>
<evidence type="ECO:0000313" key="1">
    <source>
        <dbReference type="EMBL" id="KAK8407142.1"/>
    </source>
</evidence>
<dbReference type="EMBL" id="JARAKH010000001">
    <property type="protein sequence ID" value="KAK8407142.1"/>
    <property type="molecule type" value="Genomic_DNA"/>
</dbReference>
<organism evidence="1 2">
    <name type="scientific">Scylla paramamosain</name>
    <name type="common">Mud crab</name>
    <dbReference type="NCBI Taxonomy" id="85552"/>
    <lineage>
        <taxon>Eukaryota</taxon>
        <taxon>Metazoa</taxon>
        <taxon>Ecdysozoa</taxon>
        <taxon>Arthropoda</taxon>
        <taxon>Crustacea</taxon>
        <taxon>Multicrustacea</taxon>
        <taxon>Malacostraca</taxon>
        <taxon>Eumalacostraca</taxon>
        <taxon>Eucarida</taxon>
        <taxon>Decapoda</taxon>
        <taxon>Pleocyemata</taxon>
        <taxon>Brachyura</taxon>
        <taxon>Eubrachyura</taxon>
        <taxon>Portunoidea</taxon>
        <taxon>Portunidae</taxon>
        <taxon>Portuninae</taxon>
        <taxon>Scylla</taxon>
    </lineage>
</organism>
<protein>
    <submittedName>
        <fullName evidence="1">Uncharacterized protein</fullName>
    </submittedName>
</protein>
<gene>
    <name evidence="1" type="ORF">O3P69_002040</name>
</gene>
<comment type="caution">
    <text evidence="1">The sequence shown here is derived from an EMBL/GenBank/DDBJ whole genome shotgun (WGS) entry which is preliminary data.</text>
</comment>
<accession>A0AAW0V4C3</accession>
<evidence type="ECO:0000313" key="2">
    <source>
        <dbReference type="Proteomes" id="UP001487740"/>
    </source>
</evidence>
<sequence>MPHPLFKSALQIGSGSYRDSHDSTAILPHGGAKDRSRYRYSGVVGISSIFFAQSMLHLSDSQSGKYQRYKLKQKVGQVKMVTVE</sequence>
<name>A0AAW0V4C3_SCYPA</name>
<dbReference type="AlphaFoldDB" id="A0AAW0V4C3"/>
<dbReference type="Proteomes" id="UP001487740">
    <property type="component" value="Unassembled WGS sequence"/>
</dbReference>